<evidence type="ECO:0000256" key="13">
    <source>
        <dbReference type="ARBA" id="ARBA00023157"/>
    </source>
</evidence>
<evidence type="ECO:0000256" key="17">
    <source>
        <dbReference type="ARBA" id="ARBA00047337"/>
    </source>
</evidence>
<proteinExistence type="inferred from homology"/>
<dbReference type="GO" id="GO:0006898">
    <property type="term" value="P:receptor-mediated endocytosis"/>
    <property type="evidence" value="ECO:0007669"/>
    <property type="project" value="TreeGrafter"/>
</dbReference>
<evidence type="ECO:0000256" key="20">
    <source>
        <dbReference type="ARBA" id="ARBA00093223"/>
    </source>
</evidence>
<dbReference type="GO" id="GO:0005576">
    <property type="term" value="C:extracellular region"/>
    <property type="evidence" value="ECO:0007669"/>
    <property type="project" value="UniProtKB-SubCell"/>
</dbReference>
<dbReference type="PANTHER" id="PTHR11247">
    <property type="entry name" value="PALMITOYL-PROTEIN THIOESTERASE/DOLICHYLDIPHOSPHATASE 1"/>
    <property type="match status" value="1"/>
</dbReference>
<dbReference type="Gene3D" id="3.40.50.1820">
    <property type="entry name" value="alpha/beta hydrolase"/>
    <property type="match status" value="1"/>
</dbReference>
<dbReference type="RefSeq" id="XP_013386857.1">
    <property type="nucleotide sequence ID" value="XM_013531403.1"/>
</dbReference>
<evidence type="ECO:0000256" key="8">
    <source>
        <dbReference type="ARBA" id="ARBA00022525"/>
    </source>
</evidence>
<keyword evidence="10" id="KW-0378">Hydrolase</keyword>
<dbReference type="GO" id="GO:0005794">
    <property type="term" value="C:Golgi apparatus"/>
    <property type="evidence" value="ECO:0007669"/>
    <property type="project" value="UniProtKB-SubCell"/>
</dbReference>
<keyword evidence="8" id="KW-0964">Secreted</keyword>
<dbReference type="Pfam" id="PF02089">
    <property type="entry name" value="Palm_thioest"/>
    <property type="match status" value="1"/>
</dbReference>
<keyword evidence="13" id="KW-1015">Disulfide bond</keyword>
<organism evidence="22 23">
    <name type="scientific">Lingula anatina</name>
    <name type="common">Brachiopod</name>
    <name type="synonym">Lingula unguis</name>
    <dbReference type="NCBI Taxonomy" id="7574"/>
    <lineage>
        <taxon>Eukaryota</taxon>
        <taxon>Metazoa</taxon>
        <taxon>Spiralia</taxon>
        <taxon>Lophotrochozoa</taxon>
        <taxon>Brachiopoda</taxon>
        <taxon>Linguliformea</taxon>
        <taxon>Lingulata</taxon>
        <taxon>Lingulida</taxon>
        <taxon>Linguloidea</taxon>
        <taxon>Lingulidae</taxon>
        <taxon>Lingula</taxon>
    </lineage>
</organism>
<dbReference type="InterPro" id="IPR002472">
    <property type="entry name" value="Palm_thioest"/>
</dbReference>
<dbReference type="OrthoDB" id="10263094at2759"/>
<evidence type="ECO:0000256" key="18">
    <source>
        <dbReference type="ARBA" id="ARBA00047734"/>
    </source>
</evidence>
<evidence type="ECO:0000256" key="16">
    <source>
        <dbReference type="ARBA" id="ARBA00031934"/>
    </source>
</evidence>
<comment type="similarity">
    <text evidence="5">Belongs to the palmitoyl-protein thioesterase family.</text>
</comment>
<dbReference type="FunCoup" id="A0A1S3HLF4">
    <property type="interactions" value="1881"/>
</dbReference>
<keyword evidence="11" id="KW-0256">Endoplasmic reticulum</keyword>
<dbReference type="GO" id="GO:0008474">
    <property type="term" value="F:palmitoyl-(protein) hydrolase activity"/>
    <property type="evidence" value="ECO:0007669"/>
    <property type="project" value="UniProtKB-EC"/>
</dbReference>
<dbReference type="FunFam" id="3.40.50.1820:FF:000098">
    <property type="entry name" value="palmitoyl-protein thioesterase 1"/>
    <property type="match status" value="1"/>
</dbReference>
<keyword evidence="12" id="KW-0333">Golgi apparatus</keyword>
<evidence type="ECO:0000256" key="21">
    <source>
        <dbReference type="SAM" id="SignalP"/>
    </source>
</evidence>
<evidence type="ECO:0000256" key="14">
    <source>
        <dbReference type="ARBA" id="ARBA00023180"/>
    </source>
</evidence>
<keyword evidence="22" id="KW-1185">Reference proteome</keyword>
<name>A0A1S3HLF4_LINAN</name>
<dbReference type="SUPFAM" id="SSF53474">
    <property type="entry name" value="alpha/beta-Hydrolases"/>
    <property type="match status" value="1"/>
</dbReference>
<dbReference type="GO" id="GO:0005783">
    <property type="term" value="C:endoplasmic reticulum"/>
    <property type="evidence" value="ECO:0007669"/>
    <property type="project" value="UniProtKB-SubCell"/>
</dbReference>
<comment type="subcellular location">
    <subcellularLocation>
        <location evidence="1">Endoplasmic reticulum</location>
    </subcellularLocation>
    <subcellularLocation>
        <location evidence="3">Golgi apparatus</location>
    </subcellularLocation>
    <subcellularLocation>
        <location evidence="2">Lysosome</location>
    </subcellularLocation>
    <subcellularLocation>
        <location evidence="4">Secreted</location>
    </subcellularLocation>
</comment>
<evidence type="ECO:0000256" key="7">
    <source>
        <dbReference type="ARBA" id="ARBA00014212"/>
    </source>
</evidence>
<sequence>MARTMEALFVVLTVTIAATYHVDAAKNASLPLVLWHGMGDSCCNPLSMGNIKKVIEKRVPGIYVRSLMIGDNVADDTINGFLLNSNKQVDMVCKKIASDPKLQNGYNAMGFSQGGQFLRAVAQRCPTPPMNNLISIGGQHQGVYGFPRCPGDNSTLCDYVRKLLDLGAYVSFVQERLVQAQYWHDPMNEDEYKKYSIFLADINNENVKNQTYKTNLMKLNKFVMVKFLQDTMVDPKESEWFGFYKPGEGNIAYPLQESQLYQEDWLGLQKMDKAGKLVFLSSNTDHLQFNLSWFEQNIIDKYVK</sequence>
<evidence type="ECO:0000256" key="15">
    <source>
        <dbReference type="ARBA" id="ARBA00023228"/>
    </source>
</evidence>
<evidence type="ECO:0000256" key="5">
    <source>
        <dbReference type="ARBA" id="ARBA00010758"/>
    </source>
</evidence>
<keyword evidence="14" id="KW-0325">Glycoprotein</keyword>
<evidence type="ECO:0000256" key="6">
    <source>
        <dbReference type="ARBA" id="ARBA00012423"/>
    </source>
</evidence>
<evidence type="ECO:0000256" key="3">
    <source>
        <dbReference type="ARBA" id="ARBA00004555"/>
    </source>
</evidence>
<evidence type="ECO:0000313" key="23">
    <source>
        <dbReference type="RefSeq" id="XP_013386857.1"/>
    </source>
</evidence>
<feature type="chain" id="PRO_5010248133" description="Palmitoyl-protein thioesterase 1" evidence="21">
    <location>
        <begin position="25"/>
        <end position="304"/>
    </location>
</feature>
<comment type="catalytic activity">
    <reaction evidence="20">
        <text>S-hexadecanoyl-N-acetylcysteamine + H2O = N-acetylcysteamine + hexadecanoate + H(+)</text>
        <dbReference type="Rhea" id="RHEA:84099"/>
        <dbReference type="ChEBI" id="CHEBI:7896"/>
        <dbReference type="ChEBI" id="CHEBI:15377"/>
        <dbReference type="ChEBI" id="CHEBI:15378"/>
        <dbReference type="ChEBI" id="CHEBI:74410"/>
        <dbReference type="ChEBI" id="CHEBI:233601"/>
    </reaction>
</comment>
<evidence type="ECO:0000256" key="4">
    <source>
        <dbReference type="ARBA" id="ARBA00004613"/>
    </source>
</evidence>
<dbReference type="GlyCosmos" id="A0A1S3HLF4">
    <property type="glycosylation" value="1 site, No reported glycans"/>
</dbReference>
<dbReference type="PRINTS" id="PR00414">
    <property type="entry name" value="PPTHIESTRASE"/>
</dbReference>
<protein>
    <recommendedName>
        <fullName evidence="7">Palmitoyl-protein thioesterase 1</fullName>
        <ecNumber evidence="6">3.1.2.22</ecNumber>
    </recommendedName>
    <alternativeName>
        <fullName evidence="16">Palmitoyl-protein hydrolase 1</fullName>
    </alternativeName>
</protein>
<feature type="signal peptide" evidence="21">
    <location>
        <begin position="1"/>
        <end position="24"/>
    </location>
</feature>
<dbReference type="GO" id="GO:0005764">
    <property type="term" value="C:lysosome"/>
    <property type="evidence" value="ECO:0007669"/>
    <property type="project" value="UniProtKB-SubCell"/>
</dbReference>
<gene>
    <name evidence="23" type="primary">LOC106156240</name>
</gene>
<comment type="catalytic activity">
    <reaction evidence="17">
        <text>S-hexadecanoyl-L-cysteinyl-[protein] + H2O = L-cysteinyl-[protein] + hexadecanoate + H(+)</text>
        <dbReference type="Rhea" id="RHEA:19233"/>
        <dbReference type="Rhea" id="RHEA-COMP:10131"/>
        <dbReference type="Rhea" id="RHEA-COMP:11032"/>
        <dbReference type="ChEBI" id="CHEBI:7896"/>
        <dbReference type="ChEBI" id="CHEBI:15377"/>
        <dbReference type="ChEBI" id="CHEBI:15378"/>
        <dbReference type="ChEBI" id="CHEBI:29950"/>
        <dbReference type="ChEBI" id="CHEBI:74151"/>
        <dbReference type="EC" id="3.1.2.22"/>
    </reaction>
</comment>
<evidence type="ECO:0000256" key="12">
    <source>
        <dbReference type="ARBA" id="ARBA00023034"/>
    </source>
</evidence>
<evidence type="ECO:0000256" key="2">
    <source>
        <dbReference type="ARBA" id="ARBA00004371"/>
    </source>
</evidence>
<evidence type="ECO:0000256" key="10">
    <source>
        <dbReference type="ARBA" id="ARBA00022801"/>
    </source>
</evidence>
<accession>A0A1S3HLF4</accession>
<dbReference type="EC" id="3.1.2.22" evidence="6"/>
<dbReference type="Proteomes" id="UP000085678">
    <property type="component" value="Unplaced"/>
</dbReference>
<keyword evidence="15" id="KW-0458">Lysosome</keyword>
<evidence type="ECO:0000256" key="19">
    <source>
        <dbReference type="ARBA" id="ARBA00093191"/>
    </source>
</evidence>
<evidence type="ECO:0000256" key="9">
    <source>
        <dbReference type="ARBA" id="ARBA00022729"/>
    </source>
</evidence>
<comment type="catalytic activity">
    <reaction evidence="18">
        <text>hexadecanoyl-CoA + H2O = hexadecanoate + CoA + H(+)</text>
        <dbReference type="Rhea" id="RHEA:16645"/>
        <dbReference type="ChEBI" id="CHEBI:7896"/>
        <dbReference type="ChEBI" id="CHEBI:15377"/>
        <dbReference type="ChEBI" id="CHEBI:15378"/>
        <dbReference type="ChEBI" id="CHEBI:57287"/>
        <dbReference type="ChEBI" id="CHEBI:57379"/>
        <dbReference type="EC" id="3.1.2.2"/>
    </reaction>
    <physiologicalReaction direction="left-to-right" evidence="18">
        <dbReference type="Rhea" id="RHEA:16646"/>
    </physiologicalReaction>
</comment>
<dbReference type="STRING" id="7574.A0A1S3HLF4"/>
<keyword evidence="9 21" id="KW-0732">Signal</keyword>
<comment type="catalytic activity">
    <reaction evidence="19">
        <text>S-hexadecanoyl-N-acetylcysteine methyl ester + H2O = N-acetylcysteine methyl ester + hexadecanoate + H(+)</text>
        <dbReference type="Rhea" id="RHEA:84103"/>
        <dbReference type="ChEBI" id="CHEBI:7896"/>
        <dbReference type="ChEBI" id="CHEBI:15377"/>
        <dbReference type="ChEBI" id="CHEBI:15378"/>
        <dbReference type="ChEBI" id="CHEBI:233604"/>
        <dbReference type="ChEBI" id="CHEBI:233605"/>
    </reaction>
</comment>
<evidence type="ECO:0000256" key="1">
    <source>
        <dbReference type="ARBA" id="ARBA00004240"/>
    </source>
</evidence>
<evidence type="ECO:0000313" key="22">
    <source>
        <dbReference type="Proteomes" id="UP000085678"/>
    </source>
</evidence>
<dbReference type="PANTHER" id="PTHR11247:SF8">
    <property type="entry name" value="PALMITOYL-PROTEIN THIOESTERASE 1"/>
    <property type="match status" value="1"/>
</dbReference>
<dbReference type="AlphaFoldDB" id="A0A1S3HLF4"/>
<reference evidence="23" key="1">
    <citation type="submission" date="2025-08" db="UniProtKB">
        <authorList>
            <consortium name="RefSeq"/>
        </authorList>
    </citation>
    <scope>IDENTIFICATION</scope>
    <source>
        <tissue evidence="23">Gonads</tissue>
    </source>
</reference>
<evidence type="ECO:0000256" key="11">
    <source>
        <dbReference type="ARBA" id="ARBA00022824"/>
    </source>
</evidence>
<dbReference type="KEGG" id="lak:106156240"/>
<dbReference type="InterPro" id="IPR029058">
    <property type="entry name" value="AB_hydrolase_fold"/>
</dbReference>
<dbReference type="InParanoid" id="A0A1S3HLF4"/>
<dbReference type="GeneID" id="106156240"/>